<reference evidence="2 3" key="1">
    <citation type="submission" date="2023-05" db="EMBL/GenBank/DDBJ databases">
        <title>Adaptations of aquatic viruses from atmosphere-close ecosystems of the Central Arctic Ocean.</title>
        <authorList>
            <person name="Rahlff J."/>
            <person name="Holmfeldt K."/>
        </authorList>
    </citation>
    <scope>NUCLEOTIDE SEQUENCE [LARGE SCALE GENOMIC DNA]</scope>
    <source>
        <strain evidence="2 3">Arc14</strain>
    </source>
</reference>
<dbReference type="SUPFAM" id="SSF141673">
    <property type="entry name" value="MOSC N-terminal domain-like"/>
    <property type="match status" value="1"/>
</dbReference>
<organism evidence="2 3">
    <name type="scientific">Flavobacterium frigidarium</name>
    <dbReference type="NCBI Taxonomy" id="99286"/>
    <lineage>
        <taxon>Bacteria</taxon>
        <taxon>Pseudomonadati</taxon>
        <taxon>Bacteroidota</taxon>
        <taxon>Flavobacteriia</taxon>
        <taxon>Flavobacteriales</taxon>
        <taxon>Flavobacteriaceae</taxon>
        <taxon>Flavobacterium</taxon>
    </lineage>
</organism>
<dbReference type="RefSeq" id="WP_371571292.1">
    <property type="nucleotide sequence ID" value="NZ_JASMRN010000011.1"/>
</dbReference>
<dbReference type="EMBL" id="JASMRN010000011">
    <property type="protein sequence ID" value="MEZ7516207.1"/>
    <property type="molecule type" value="Genomic_DNA"/>
</dbReference>
<proteinExistence type="predicted"/>
<comment type="caution">
    <text evidence="2">The sequence shown here is derived from an EMBL/GenBank/DDBJ whole genome shotgun (WGS) entry which is preliminary data.</text>
</comment>
<dbReference type="InterPro" id="IPR005302">
    <property type="entry name" value="MoCF_Sase_C"/>
</dbReference>
<dbReference type="Pfam" id="PF03473">
    <property type="entry name" value="MOSC"/>
    <property type="match status" value="1"/>
</dbReference>
<dbReference type="PROSITE" id="PS51340">
    <property type="entry name" value="MOSC"/>
    <property type="match status" value="1"/>
</dbReference>
<evidence type="ECO:0000313" key="2">
    <source>
        <dbReference type="EMBL" id="MEZ7516207.1"/>
    </source>
</evidence>
<dbReference type="PANTHER" id="PTHR14237:SF19">
    <property type="entry name" value="MITOCHONDRIAL AMIDOXIME REDUCING COMPONENT 1"/>
    <property type="match status" value="1"/>
</dbReference>
<dbReference type="Proteomes" id="UP001568894">
    <property type="component" value="Unassembled WGS sequence"/>
</dbReference>
<gene>
    <name evidence="2" type="ORF">QO192_13060</name>
</gene>
<keyword evidence="3" id="KW-1185">Reference proteome</keyword>
<accession>A0ABV4KF99</accession>
<sequence length="274" mass="30883">MLQLSEIWIYPIKSLGGISLDAATVLHRGLEHDRRWMLVDEEGVFLSQRTTPKLALFNTAINGDYLQITHKSHEGEGVEVPLFPKFNLDDEKLTAVVWEDSIESYEVDTTVSEWFSTILNRKVRLVYMPEDSARKVDPKFALTANDITSFSDGYPYLIIGQLSLDDLNARMSAPITIKRFRPNFVFTGGTAYQEETFKHFKIGSVSFFGTNACERCVLTTVDPEKGVILGKEPLFTLSKYKRSGKNVIFGQNVIAKELGNILVGDIITLFSNNE</sequence>
<evidence type="ECO:0000259" key="1">
    <source>
        <dbReference type="PROSITE" id="PS51340"/>
    </source>
</evidence>
<dbReference type="Pfam" id="PF03476">
    <property type="entry name" value="MOSC_N"/>
    <property type="match status" value="1"/>
</dbReference>
<dbReference type="InterPro" id="IPR005303">
    <property type="entry name" value="MOCOS_middle"/>
</dbReference>
<protein>
    <submittedName>
        <fullName evidence="2">MOSC N-terminal beta barrel domain-containing protein</fullName>
    </submittedName>
</protein>
<evidence type="ECO:0000313" key="3">
    <source>
        <dbReference type="Proteomes" id="UP001568894"/>
    </source>
</evidence>
<dbReference type="SUPFAM" id="SSF50800">
    <property type="entry name" value="PK beta-barrel domain-like"/>
    <property type="match status" value="1"/>
</dbReference>
<feature type="domain" description="MOSC" evidence="1">
    <location>
        <begin position="128"/>
        <end position="270"/>
    </location>
</feature>
<name>A0ABV4KF99_9FLAO</name>
<dbReference type="InterPro" id="IPR011037">
    <property type="entry name" value="Pyrv_Knase-like_insert_dom_sf"/>
</dbReference>
<dbReference type="PANTHER" id="PTHR14237">
    <property type="entry name" value="MOLYBDOPTERIN COFACTOR SULFURASE MOSC"/>
    <property type="match status" value="1"/>
</dbReference>